<sequence length="495" mass="55176">MALGVPSTGEAGRLSDLEPWSGEPPRDEFFWLSQINKATFIVNTRLGLLDRSKVPAWCRALKRVIAQAAQPGSPRPRMYVRYEPLLVAEAGIEVTLMHAGRSSQDMHATFQRAMIRDETLALMKALNRVRGALLRLCEENRATIVPCYTNGVAAQPDSLAHAWLGHLEGFRRDFDSLREFWARLNLSPMGTTVLNGTPWPLDRRAMASYLGFDGIVDNAYDAGQISAVDVPVEAGLKLAGPLLHVTQFIQDVMTQYAQPRPWILVTSTYASSAMPQKRNPGSLIDVRRDANEVLGRISSILFRAHDLAPGMYDVKDEQLNRTILADAARVLEAFAGVLGMLRVNAKRALEELNLDWTASQNIADVMMQRFGIPFREGHRFASELVTYARQRSLTPFTLSYAEAKAVYEGMVEKEGFSGIPREFPFDEKGFRETLDPRAIVEGRRTEGGPQAPELERLSKGARERLLADEAWTDGVESKLQAAENRLEKDFTALCA</sequence>
<evidence type="ECO:0000313" key="5">
    <source>
        <dbReference type="EMBL" id="MCG5030006.1"/>
    </source>
</evidence>
<feature type="domain" description="Argininosuccinate lyase C-terminal" evidence="4">
    <location>
        <begin position="361"/>
        <end position="441"/>
    </location>
</feature>
<dbReference type="GO" id="GO:0016829">
    <property type="term" value="F:lyase activity"/>
    <property type="evidence" value="ECO:0007669"/>
    <property type="project" value="UniProtKB-KW"/>
</dbReference>
<dbReference type="PANTHER" id="PTHR43814">
    <property type="entry name" value="ARGININOSUCCINATE LYASE"/>
    <property type="match status" value="1"/>
</dbReference>
<name>A0ABS9MN16_9BURK</name>
<gene>
    <name evidence="5" type="ORF">MAF45_00855</name>
</gene>
<protein>
    <submittedName>
        <fullName evidence="5">Argininosuccinate lyase</fullName>
    </submittedName>
</protein>
<evidence type="ECO:0000259" key="4">
    <source>
        <dbReference type="Pfam" id="PF14698"/>
    </source>
</evidence>
<dbReference type="Pfam" id="PF00206">
    <property type="entry name" value="Lyase_1"/>
    <property type="match status" value="1"/>
</dbReference>
<feature type="region of interest" description="Disordered" evidence="2">
    <location>
        <begin position="1"/>
        <end position="20"/>
    </location>
</feature>
<dbReference type="Pfam" id="PF14698">
    <property type="entry name" value="ASL_C2"/>
    <property type="match status" value="1"/>
</dbReference>
<dbReference type="SUPFAM" id="SSF48557">
    <property type="entry name" value="L-aspartase-like"/>
    <property type="match status" value="1"/>
</dbReference>
<proteinExistence type="predicted"/>
<accession>A0ABS9MN16</accession>
<dbReference type="EMBL" id="JAKNCT010000001">
    <property type="protein sequence ID" value="MCG5030006.1"/>
    <property type="molecule type" value="Genomic_DNA"/>
</dbReference>
<keyword evidence="6" id="KW-1185">Reference proteome</keyword>
<dbReference type="RefSeq" id="WP_237977662.1">
    <property type="nucleotide sequence ID" value="NZ_JAKNCT010000001.1"/>
</dbReference>
<feature type="domain" description="Fumarate lyase N-terminal" evidence="3">
    <location>
        <begin position="97"/>
        <end position="295"/>
    </location>
</feature>
<evidence type="ECO:0000256" key="2">
    <source>
        <dbReference type="SAM" id="MobiDB-lite"/>
    </source>
</evidence>
<comment type="caution">
    <text evidence="5">The sequence shown here is derived from an EMBL/GenBank/DDBJ whole genome shotgun (WGS) entry which is preliminary data.</text>
</comment>
<dbReference type="Gene3D" id="1.10.275.10">
    <property type="entry name" value="Fumarase/aspartase (N-terminal domain)"/>
    <property type="match status" value="1"/>
</dbReference>
<evidence type="ECO:0000259" key="3">
    <source>
        <dbReference type="Pfam" id="PF00206"/>
    </source>
</evidence>
<reference evidence="5 6" key="1">
    <citation type="submission" date="2022-02" db="EMBL/GenBank/DDBJ databases">
        <title>Mesosutterella porci, a novel member of the family Sutterellaceae from pig feces.</title>
        <authorList>
            <person name="Wylensek D."/>
            <person name="Clavel T."/>
        </authorList>
    </citation>
    <scope>NUCLEOTIDE SEQUENCE [LARGE SCALE GENOMIC DNA]</scope>
    <source>
        <strain evidence="6">oilRF-744-wt-GAM-9</strain>
    </source>
</reference>
<dbReference type="Gene3D" id="1.10.40.30">
    <property type="entry name" value="Fumarase/aspartase (C-terminal domain)"/>
    <property type="match status" value="1"/>
</dbReference>
<dbReference type="InterPro" id="IPR008948">
    <property type="entry name" value="L-Aspartase-like"/>
</dbReference>
<dbReference type="InterPro" id="IPR009049">
    <property type="entry name" value="Argininosuccinate_lyase"/>
</dbReference>
<dbReference type="Gene3D" id="1.20.200.10">
    <property type="entry name" value="Fumarase/aspartase (Central domain)"/>
    <property type="match status" value="1"/>
</dbReference>
<organism evidence="5 6">
    <name type="scientific">Mesosutterella porci</name>
    <dbReference type="NCBI Taxonomy" id="2915351"/>
    <lineage>
        <taxon>Bacteria</taxon>
        <taxon>Pseudomonadati</taxon>
        <taxon>Pseudomonadota</taxon>
        <taxon>Betaproteobacteria</taxon>
        <taxon>Burkholderiales</taxon>
        <taxon>Sutterellaceae</taxon>
        <taxon>Mesosutterella</taxon>
    </lineage>
</organism>
<keyword evidence="1 5" id="KW-0456">Lyase</keyword>
<dbReference type="PRINTS" id="PR00145">
    <property type="entry name" value="ARGSUCLYASE"/>
</dbReference>
<evidence type="ECO:0000256" key="1">
    <source>
        <dbReference type="ARBA" id="ARBA00023239"/>
    </source>
</evidence>
<dbReference type="InterPro" id="IPR024083">
    <property type="entry name" value="Fumarase/histidase_N"/>
</dbReference>
<evidence type="ECO:0000313" key="6">
    <source>
        <dbReference type="Proteomes" id="UP001297600"/>
    </source>
</evidence>
<dbReference type="PANTHER" id="PTHR43814:SF1">
    <property type="entry name" value="ARGININOSUCCINATE LYASE"/>
    <property type="match status" value="1"/>
</dbReference>
<dbReference type="InterPro" id="IPR022761">
    <property type="entry name" value="Fumarate_lyase_N"/>
</dbReference>
<dbReference type="InterPro" id="IPR029419">
    <property type="entry name" value="Arg_succ_lyase_C"/>
</dbReference>
<dbReference type="Proteomes" id="UP001297600">
    <property type="component" value="Unassembled WGS sequence"/>
</dbReference>